<dbReference type="InterPro" id="IPR041289">
    <property type="entry name" value="Bact_RF_family3"/>
</dbReference>
<proteinExistence type="predicted"/>
<evidence type="ECO:0000313" key="3">
    <source>
        <dbReference type="Proteomes" id="UP000529417"/>
    </source>
</evidence>
<evidence type="ECO:0000256" key="1">
    <source>
        <dbReference type="SAM" id="MobiDB-lite"/>
    </source>
</evidence>
<feature type="region of interest" description="Disordered" evidence="1">
    <location>
        <begin position="163"/>
        <end position="196"/>
    </location>
</feature>
<organism evidence="2 3">
    <name type="scientific">Rhabdonatronobacter sediminivivens</name>
    <dbReference type="NCBI Taxonomy" id="2743469"/>
    <lineage>
        <taxon>Bacteria</taxon>
        <taxon>Pseudomonadati</taxon>
        <taxon>Pseudomonadota</taxon>
        <taxon>Alphaproteobacteria</taxon>
        <taxon>Rhodobacterales</taxon>
        <taxon>Paracoccaceae</taxon>
        <taxon>Rhabdonatronobacter</taxon>
    </lineage>
</organism>
<keyword evidence="3" id="KW-1185">Reference proteome</keyword>
<sequence>MFSRADLSTLIEAAPDIAMSLYLPTQTHGRETKQNPIMLKNLLRQAADALAERNMGEREVETFLAPAAQLVEDYDFWQYQDLGLAIFLSDAGIEMHKLPIPVPELAIIGPGFHIAPLLPLQEQDAVFVILTMTAEAARVWQATRFGLTAVDVAELPRSIESLDEAPDHEGSLQSHGFGRPNTGGENMPKTQAYGDSPEEWRKGRLVEFALRAGTALAAHLAGDPKPVVVVADAAIGGHVRNNVALAPLVAGFVEINPATLDEAGLLATASVVMQPLHDKALGIALGHLDALLGRGDATACINPAHIITAARDGRVDQLFIARDVVLRGTLDPETGAAPVTDGAKAGSLDLLDKAAQMVLGSGGVVWMVAADRLQEGTAMAAILRYLAPSQSDPGGALHSNSS</sequence>
<reference evidence="2 3" key="1">
    <citation type="journal article" date="2000" name="Arch. Microbiol.">
        <title>Rhodobaca bogoriensis gen. nov. and sp. nov., an alkaliphilic purple nonsulfur bacterium from African Rift Valley soda lakes.</title>
        <authorList>
            <person name="Milford A.D."/>
            <person name="Achenbach L.A."/>
            <person name="Jung D.O."/>
            <person name="Madigan M.T."/>
        </authorList>
    </citation>
    <scope>NUCLEOTIDE SEQUENCE [LARGE SCALE GENOMIC DNA]</scope>
    <source>
        <strain evidence="2 3">2376</strain>
    </source>
</reference>
<name>A0A7Z0L1G0_9RHOB</name>
<comment type="caution">
    <text evidence="2">The sequence shown here is derived from an EMBL/GenBank/DDBJ whole genome shotgun (WGS) entry which is preliminary data.</text>
</comment>
<gene>
    <name evidence="2" type="ORF">HUK65_17845</name>
</gene>
<dbReference type="Proteomes" id="UP000529417">
    <property type="component" value="Unassembled WGS sequence"/>
</dbReference>
<accession>A0A7Z0L1G0</accession>
<evidence type="ECO:0000313" key="2">
    <source>
        <dbReference type="EMBL" id="NYS26826.1"/>
    </source>
</evidence>
<dbReference type="Pfam" id="PF18845">
    <property type="entry name" value="baeRF_family3"/>
    <property type="match status" value="1"/>
</dbReference>
<dbReference type="AlphaFoldDB" id="A0A7Z0L1G0"/>
<dbReference type="EMBL" id="JACBXS010000082">
    <property type="protein sequence ID" value="NYS26826.1"/>
    <property type="molecule type" value="Genomic_DNA"/>
</dbReference>
<protein>
    <submittedName>
        <fullName evidence="2">Uncharacterized protein</fullName>
    </submittedName>
</protein>